<feature type="domain" description="HhH-GPD" evidence="14">
    <location>
        <begin position="39"/>
        <end position="187"/>
    </location>
</feature>
<dbReference type="GO" id="GO:0006285">
    <property type="term" value="P:base-excision repair, AP site formation"/>
    <property type="evidence" value="ECO:0007669"/>
    <property type="project" value="TreeGrafter"/>
</dbReference>
<dbReference type="GO" id="GO:0003677">
    <property type="term" value="F:DNA binding"/>
    <property type="evidence" value="ECO:0007669"/>
    <property type="project" value="UniProtKB-UniRule"/>
</dbReference>
<dbReference type="SMART" id="SM00525">
    <property type="entry name" value="FES"/>
    <property type="match status" value="1"/>
</dbReference>
<dbReference type="FunFam" id="1.10.1670.10:FF:000001">
    <property type="entry name" value="Endonuclease III"/>
    <property type="match status" value="1"/>
</dbReference>
<dbReference type="InterPro" id="IPR003265">
    <property type="entry name" value="HhH-GPD_domain"/>
</dbReference>
<dbReference type="PANTHER" id="PTHR10359">
    <property type="entry name" value="A/G-SPECIFIC ADENINE GLYCOSYLASE/ENDONUCLEASE III"/>
    <property type="match status" value="1"/>
</dbReference>
<dbReference type="PANTHER" id="PTHR10359:SF18">
    <property type="entry name" value="ENDONUCLEASE III"/>
    <property type="match status" value="1"/>
</dbReference>
<evidence type="ECO:0000256" key="11">
    <source>
        <dbReference type="ARBA" id="ARBA00023295"/>
    </source>
</evidence>
<dbReference type="GO" id="GO:0141016">
    <property type="term" value="F:G/T mismatch-specific thymine-DNA glycosylase activity"/>
    <property type="evidence" value="ECO:0007669"/>
    <property type="project" value="UniProtKB-EC"/>
</dbReference>
<keyword evidence="6 13" id="KW-0408">Iron</keyword>
<dbReference type="InterPro" id="IPR004036">
    <property type="entry name" value="Endonuclease-III-like_CS2"/>
</dbReference>
<dbReference type="NCBIfam" id="TIGR01083">
    <property type="entry name" value="nth"/>
    <property type="match status" value="1"/>
</dbReference>
<keyword evidence="9 13" id="KW-0234">DNA repair</keyword>
<sequence length="210" mass="23315">MDNTENFDQIWSILKNEYPDPQPELDYTNEFELLIATILSAQCTDAQVNRVTAELFSKYPDAGSLAAADINDLEKEIYSTGFYRAKSKNIKRSSQLIISDFEGKVPDSMEDLTSLPGVARKTANIVLARGFGKVEGIAVDTHVKRVSGKLGLTENTDPKKIEQDLMKLGDQAEWDDLSMTLILHGRRVCDAKKPKCGICVVADLCPSRIE</sequence>
<gene>
    <name evidence="13" type="primary">nth</name>
    <name evidence="15" type="ORF">LI82_04475</name>
</gene>
<feature type="binding site" evidence="13">
    <location>
        <position position="196"/>
    </location>
    <ligand>
        <name>[4Fe-4S] cluster</name>
        <dbReference type="ChEBI" id="CHEBI:49883"/>
    </ligand>
</feature>
<evidence type="ECO:0000256" key="8">
    <source>
        <dbReference type="ARBA" id="ARBA00023125"/>
    </source>
</evidence>
<dbReference type="Pfam" id="PF00730">
    <property type="entry name" value="HhH-GPD"/>
    <property type="match status" value="1"/>
</dbReference>
<evidence type="ECO:0000259" key="14">
    <source>
        <dbReference type="SMART" id="SM00478"/>
    </source>
</evidence>
<evidence type="ECO:0000256" key="10">
    <source>
        <dbReference type="ARBA" id="ARBA00023239"/>
    </source>
</evidence>
<dbReference type="FunFam" id="1.10.340.30:FF:000001">
    <property type="entry name" value="Endonuclease III"/>
    <property type="match status" value="1"/>
</dbReference>
<name>A0A099T4Z4_METMT</name>
<dbReference type="PROSITE" id="PS00764">
    <property type="entry name" value="ENDONUCLEASE_III_1"/>
    <property type="match status" value="1"/>
</dbReference>
<keyword evidence="2 13" id="KW-0004">4Fe-4S</keyword>
<keyword evidence="7 13" id="KW-0411">Iron-sulfur</keyword>
<dbReference type="InterPro" id="IPR004035">
    <property type="entry name" value="Endouclease-III_FeS-bd_BS"/>
</dbReference>
<dbReference type="CDD" id="cd00056">
    <property type="entry name" value="ENDO3c"/>
    <property type="match status" value="1"/>
</dbReference>
<dbReference type="PIRSF" id="PIRSF001435">
    <property type="entry name" value="Nth"/>
    <property type="match status" value="1"/>
</dbReference>
<dbReference type="PROSITE" id="PS01155">
    <property type="entry name" value="ENDONUCLEASE_III_2"/>
    <property type="match status" value="1"/>
</dbReference>
<dbReference type="EC" id="4.2.99.18" evidence="13"/>
<keyword evidence="15" id="KW-0255">Endonuclease</keyword>
<dbReference type="InterPro" id="IPR011257">
    <property type="entry name" value="DNA_glycosylase"/>
</dbReference>
<dbReference type="Proteomes" id="UP000029859">
    <property type="component" value="Unassembled WGS sequence"/>
</dbReference>
<dbReference type="AlphaFoldDB" id="A0A099T4Z4"/>
<dbReference type="Pfam" id="PF10576">
    <property type="entry name" value="EndIII_4Fe-2S"/>
    <property type="match status" value="1"/>
</dbReference>
<keyword evidence="8 13" id="KW-0238">DNA-binding</keyword>
<feature type="binding site" evidence="13">
    <location>
        <position position="199"/>
    </location>
    <ligand>
        <name>[4Fe-4S] cluster</name>
        <dbReference type="ChEBI" id="CHEBI:49883"/>
    </ligand>
</feature>
<feature type="binding site" evidence="13">
    <location>
        <position position="205"/>
    </location>
    <ligand>
        <name>[4Fe-4S] cluster</name>
        <dbReference type="ChEBI" id="CHEBI:49883"/>
    </ligand>
</feature>
<keyword evidence="11 13" id="KW-0326">Glycosidase</keyword>
<evidence type="ECO:0000256" key="9">
    <source>
        <dbReference type="ARBA" id="ARBA00023204"/>
    </source>
</evidence>
<dbReference type="OrthoDB" id="84708at2157"/>
<evidence type="ECO:0000256" key="7">
    <source>
        <dbReference type="ARBA" id="ARBA00023014"/>
    </source>
</evidence>
<dbReference type="SMART" id="SM00478">
    <property type="entry name" value="ENDO3c"/>
    <property type="match status" value="1"/>
</dbReference>
<evidence type="ECO:0000256" key="4">
    <source>
        <dbReference type="ARBA" id="ARBA00022763"/>
    </source>
</evidence>
<keyword evidence="10 13" id="KW-0456">Lyase</keyword>
<keyword evidence="5 13" id="KW-0378">Hydrolase</keyword>
<keyword evidence="4 13" id="KW-0227">DNA damage</keyword>
<evidence type="ECO:0000256" key="3">
    <source>
        <dbReference type="ARBA" id="ARBA00022723"/>
    </source>
</evidence>
<feature type="binding site" evidence="13">
    <location>
        <position position="189"/>
    </location>
    <ligand>
        <name>[4Fe-4S] cluster</name>
        <dbReference type="ChEBI" id="CHEBI:49883"/>
    </ligand>
</feature>
<dbReference type="SUPFAM" id="SSF48150">
    <property type="entry name" value="DNA-glycosylase"/>
    <property type="match status" value="1"/>
</dbReference>
<dbReference type="Pfam" id="PF00633">
    <property type="entry name" value="HHH"/>
    <property type="match status" value="1"/>
</dbReference>
<dbReference type="InterPro" id="IPR023170">
    <property type="entry name" value="HhH_base_excis_C"/>
</dbReference>
<dbReference type="HAMAP" id="MF_00942">
    <property type="entry name" value="Nth"/>
    <property type="match status" value="1"/>
</dbReference>
<evidence type="ECO:0000313" key="16">
    <source>
        <dbReference type="Proteomes" id="UP000029859"/>
    </source>
</evidence>
<evidence type="ECO:0000256" key="6">
    <source>
        <dbReference type="ARBA" id="ARBA00023004"/>
    </source>
</evidence>
<comment type="caution">
    <text evidence="15">The sequence shown here is derived from an EMBL/GenBank/DDBJ whole genome shotgun (WGS) entry which is preliminary data.</text>
</comment>
<protein>
    <recommendedName>
        <fullName evidence="13">Endonuclease III</fullName>
        <ecNumber evidence="13">4.2.99.18</ecNumber>
    </recommendedName>
    <alternativeName>
        <fullName evidence="13">DNA-(apurinic or apyrimidinic site) lyase</fullName>
    </alternativeName>
</protein>
<evidence type="ECO:0000256" key="5">
    <source>
        <dbReference type="ARBA" id="ARBA00022801"/>
    </source>
</evidence>
<comment type="cofactor">
    <cofactor evidence="13">
        <name>[4Fe-4S] cluster</name>
        <dbReference type="ChEBI" id="CHEBI:49883"/>
    </cofactor>
    <text evidence="13">Binds 1 [4Fe-4S] cluster.</text>
</comment>
<organism evidence="15 16">
    <name type="scientific">Methanococcoides methylutens</name>
    <dbReference type="NCBI Taxonomy" id="2226"/>
    <lineage>
        <taxon>Archaea</taxon>
        <taxon>Methanobacteriati</taxon>
        <taxon>Methanobacteriota</taxon>
        <taxon>Stenosarchaea group</taxon>
        <taxon>Methanomicrobia</taxon>
        <taxon>Methanosarcinales</taxon>
        <taxon>Methanosarcinaceae</taxon>
        <taxon>Methanococcoides</taxon>
    </lineage>
</organism>
<keyword evidence="16" id="KW-1185">Reference proteome</keyword>
<dbReference type="Gene3D" id="1.10.1670.10">
    <property type="entry name" value="Helix-hairpin-Helix base-excision DNA repair enzymes (C-terminal)"/>
    <property type="match status" value="1"/>
</dbReference>
<evidence type="ECO:0000256" key="13">
    <source>
        <dbReference type="HAMAP-Rule" id="MF_00942"/>
    </source>
</evidence>
<evidence type="ECO:0000313" key="15">
    <source>
        <dbReference type="EMBL" id="KGK99276.1"/>
    </source>
</evidence>
<proteinExistence type="inferred from homology"/>
<dbReference type="InterPro" id="IPR000445">
    <property type="entry name" value="HhH_motif"/>
</dbReference>
<accession>A0A099T4Z4</accession>
<dbReference type="InterPro" id="IPR003651">
    <property type="entry name" value="Endonuclease3_FeS-loop_motif"/>
</dbReference>
<comment type="catalytic activity">
    <reaction evidence="13">
        <text>2'-deoxyribonucleotide-(2'-deoxyribose 5'-phosphate)-2'-deoxyribonucleotide-DNA = a 3'-end 2'-deoxyribonucleotide-(2,3-dehydro-2,3-deoxyribose 5'-phosphate)-DNA + a 5'-end 5'-phospho-2'-deoxyribonucleoside-DNA + H(+)</text>
        <dbReference type="Rhea" id="RHEA:66592"/>
        <dbReference type="Rhea" id="RHEA-COMP:13180"/>
        <dbReference type="Rhea" id="RHEA-COMP:16897"/>
        <dbReference type="Rhea" id="RHEA-COMP:17067"/>
        <dbReference type="ChEBI" id="CHEBI:15378"/>
        <dbReference type="ChEBI" id="CHEBI:136412"/>
        <dbReference type="ChEBI" id="CHEBI:157695"/>
        <dbReference type="ChEBI" id="CHEBI:167181"/>
        <dbReference type="EC" id="4.2.99.18"/>
    </reaction>
</comment>
<dbReference type="GO" id="GO:0051539">
    <property type="term" value="F:4 iron, 4 sulfur cluster binding"/>
    <property type="evidence" value="ECO:0007669"/>
    <property type="project" value="UniProtKB-UniRule"/>
</dbReference>
<dbReference type="EMBL" id="JRHO01000009">
    <property type="protein sequence ID" value="KGK99276.1"/>
    <property type="molecule type" value="Genomic_DNA"/>
</dbReference>
<comment type="similarity">
    <text evidence="1 13">Belongs to the Nth/MutY family.</text>
</comment>
<reference evidence="15 16" key="1">
    <citation type="submission" date="2014-09" db="EMBL/GenBank/DDBJ databases">
        <title>Draft genome sequence of an obligately methylotrophic methanogen, Methanococcoides methylutens, isolated from marine sediment.</title>
        <authorList>
            <person name="Guan Y."/>
            <person name="Ngugi D.K."/>
            <person name="Blom J."/>
            <person name="Ali S."/>
            <person name="Ferry J.G."/>
            <person name="Stingl U."/>
        </authorList>
    </citation>
    <scope>NUCLEOTIDE SEQUENCE [LARGE SCALE GENOMIC DNA]</scope>
    <source>
        <strain evidence="15 16">DSM 2657</strain>
    </source>
</reference>
<keyword evidence="15" id="KW-0540">Nuclease</keyword>
<dbReference type="GO" id="GO:0046872">
    <property type="term" value="F:metal ion binding"/>
    <property type="evidence" value="ECO:0007669"/>
    <property type="project" value="UniProtKB-KW"/>
</dbReference>
<evidence type="ECO:0000256" key="2">
    <source>
        <dbReference type="ARBA" id="ARBA00022485"/>
    </source>
</evidence>
<evidence type="ECO:0000256" key="1">
    <source>
        <dbReference type="ARBA" id="ARBA00008343"/>
    </source>
</evidence>
<dbReference type="InterPro" id="IPR005759">
    <property type="entry name" value="Nth"/>
</dbReference>
<dbReference type="GO" id="GO:0140078">
    <property type="term" value="F:class I DNA-(apurinic or apyrimidinic site) endonuclease activity"/>
    <property type="evidence" value="ECO:0007669"/>
    <property type="project" value="UniProtKB-EC"/>
</dbReference>
<comment type="function">
    <text evidence="13">DNA repair enzyme that has both DNA N-glycosylase activity and AP-lyase activity. The DNA N-glycosylase activity releases various damaged pyrimidines from DNA by cleaving the N-glycosidic bond, leaving an AP (apurinic/apyrimidinic) site. The AP-lyase activity cleaves the phosphodiester bond 3' to the AP site by a beta-elimination, leaving a 3'-terminal unsaturated sugar and a product with a terminal 5'-phosphate.</text>
</comment>
<dbReference type="Gene3D" id="1.10.340.30">
    <property type="entry name" value="Hypothetical protein, domain 2"/>
    <property type="match status" value="1"/>
</dbReference>
<dbReference type="RefSeq" id="WP_048193683.1">
    <property type="nucleotide sequence ID" value="NZ_CAAGSM010000006.1"/>
</dbReference>
<evidence type="ECO:0000256" key="12">
    <source>
        <dbReference type="ARBA" id="ARBA00052915"/>
    </source>
</evidence>
<comment type="catalytic activity">
    <reaction evidence="12">
        <text>Hydrolyzes mismatched double-stranded DNA and polynucleotides, releasing free thymine.</text>
        <dbReference type="EC" id="3.2.2.29"/>
    </reaction>
</comment>
<keyword evidence="3 13" id="KW-0479">Metal-binding</keyword>